<feature type="compositionally biased region" description="Basic and acidic residues" evidence="5">
    <location>
        <begin position="393"/>
        <end position="402"/>
    </location>
</feature>
<dbReference type="GO" id="GO:0008017">
    <property type="term" value="F:microtubule binding"/>
    <property type="evidence" value="ECO:0007669"/>
    <property type="project" value="InterPro"/>
</dbReference>
<feature type="compositionally biased region" description="Low complexity" evidence="5">
    <location>
        <begin position="2776"/>
        <end position="2820"/>
    </location>
</feature>
<evidence type="ECO:0000313" key="9">
    <source>
        <dbReference type="Proteomes" id="UP000027586"/>
    </source>
</evidence>
<accession>A0A068SAJ3</accession>
<keyword evidence="4" id="KW-0175">Coiled coil</keyword>
<dbReference type="SMART" id="SM00243">
    <property type="entry name" value="GAS2"/>
    <property type="match status" value="1"/>
</dbReference>
<feature type="region of interest" description="Disordered" evidence="5">
    <location>
        <begin position="2774"/>
        <end position="2881"/>
    </location>
</feature>
<comment type="subcellular location">
    <subcellularLocation>
        <location evidence="1">Cytoplasm</location>
        <location evidence="1">Cytoskeleton</location>
    </subcellularLocation>
</comment>
<dbReference type="Gene3D" id="1.20.58.60">
    <property type="match status" value="1"/>
</dbReference>
<dbReference type="InterPro" id="IPR036872">
    <property type="entry name" value="CH_dom_sf"/>
</dbReference>
<evidence type="ECO:0000256" key="5">
    <source>
        <dbReference type="SAM" id="MobiDB-lite"/>
    </source>
</evidence>
<name>A0A068SAJ3_9FUNG</name>
<organism evidence="8 9">
    <name type="scientific">Lichtheimia corymbifera JMRC:FSU:9682</name>
    <dbReference type="NCBI Taxonomy" id="1263082"/>
    <lineage>
        <taxon>Eukaryota</taxon>
        <taxon>Fungi</taxon>
        <taxon>Fungi incertae sedis</taxon>
        <taxon>Mucoromycota</taxon>
        <taxon>Mucoromycotina</taxon>
        <taxon>Mucoromycetes</taxon>
        <taxon>Mucorales</taxon>
        <taxon>Lichtheimiaceae</taxon>
        <taxon>Lichtheimia</taxon>
    </lineage>
</organism>
<feature type="coiled-coil region" evidence="4">
    <location>
        <begin position="2421"/>
        <end position="2500"/>
    </location>
</feature>
<feature type="compositionally biased region" description="Low complexity" evidence="5">
    <location>
        <begin position="2667"/>
        <end position="2684"/>
    </location>
</feature>
<dbReference type="PANTHER" id="PTHR11915">
    <property type="entry name" value="SPECTRIN/FILAMIN RELATED CYTOSKELETAL PROTEIN"/>
    <property type="match status" value="1"/>
</dbReference>
<dbReference type="OrthoDB" id="10017054at2759"/>
<dbReference type="PROSITE" id="PS50021">
    <property type="entry name" value="CH"/>
    <property type="match status" value="2"/>
</dbReference>
<dbReference type="Pfam" id="PF02187">
    <property type="entry name" value="GAS2"/>
    <property type="match status" value="1"/>
</dbReference>
<feature type="region of interest" description="Disordered" evidence="5">
    <location>
        <begin position="2648"/>
        <end position="2705"/>
    </location>
</feature>
<feature type="coiled-coil region" evidence="4">
    <location>
        <begin position="1081"/>
        <end position="1123"/>
    </location>
</feature>
<dbReference type="SUPFAM" id="SSF143575">
    <property type="entry name" value="GAS2 domain-like"/>
    <property type="match status" value="1"/>
</dbReference>
<feature type="domain" description="Calponin-homology (CH)" evidence="6">
    <location>
        <begin position="48"/>
        <end position="152"/>
    </location>
</feature>
<protein>
    <recommendedName>
        <fullName evidence="10">Calponin-homology (CH) domain-containing protein</fullName>
    </recommendedName>
</protein>
<dbReference type="InterPro" id="IPR036534">
    <property type="entry name" value="GAR_dom_sf"/>
</dbReference>
<dbReference type="InterPro" id="IPR001715">
    <property type="entry name" value="CH_dom"/>
</dbReference>
<dbReference type="InterPro" id="IPR003108">
    <property type="entry name" value="GAR_dom"/>
</dbReference>
<dbReference type="PROSITE" id="PS51460">
    <property type="entry name" value="GAR"/>
    <property type="match status" value="1"/>
</dbReference>
<proteinExistence type="predicted"/>
<keyword evidence="9" id="KW-1185">Reference proteome</keyword>
<feature type="domain" description="Calponin-homology (CH)" evidence="6">
    <location>
        <begin position="224"/>
        <end position="346"/>
    </location>
</feature>
<dbReference type="STRING" id="1263082.A0A068SAJ3"/>
<feature type="compositionally biased region" description="Polar residues" evidence="5">
    <location>
        <begin position="1"/>
        <end position="16"/>
    </location>
</feature>
<dbReference type="SMART" id="SM00033">
    <property type="entry name" value="CH"/>
    <property type="match status" value="2"/>
</dbReference>
<evidence type="ECO:0000313" key="8">
    <source>
        <dbReference type="EMBL" id="CDH58980.1"/>
    </source>
</evidence>
<dbReference type="GO" id="GO:0005856">
    <property type="term" value="C:cytoskeleton"/>
    <property type="evidence" value="ECO:0007669"/>
    <property type="project" value="UniProtKB-SubCell"/>
</dbReference>
<reference evidence="8" key="1">
    <citation type="submission" date="2013-08" db="EMBL/GenBank/DDBJ databases">
        <title>Gene expansion shapes genome architecture in the human pathogen Lichtheimia corymbifera: an evolutionary genomics analysis in the ancient terrestrial Mucorales (Mucoromycotina).</title>
        <authorList>
            <person name="Schwartze V.U."/>
            <person name="Winter S."/>
            <person name="Shelest E."/>
            <person name="Marcet-Houben M."/>
            <person name="Horn F."/>
            <person name="Wehner S."/>
            <person name="Hoffmann K."/>
            <person name="Riege K."/>
            <person name="Sammeth M."/>
            <person name="Nowrousian M."/>
            <person name="Valiante V."/>
            <person name="Linde J."/>
            <person name="Jacobsen I.D."/>
            <person name="Marz M."/>
            <person name="Brakhage A.A."/>
            <person name="Gabaldon T."/>
            <person name="Bocker S."/>
            <person name="Voigt K."/>
        </authorList>
    </citation>
    <scope>NUCLEOTIDE SEQUENCE [LARGE SCALE GENOMIC DNA]</scope>
    <source>
        <strain evidence="8">FSU 9682</strain>
    </source>
</reference>
<dbReference type="SUPFAM" id="SSF46966">
    <property type="entry name" value="Spectrin repeat"/>
    <property type="match status" value="1"/>
</dbReference>
<feature type="compositionally biased region" description="Polar residues" evidence="5">
    <location>
        <begin position="2685"/>
        <end position="2697"/>
    </location>
</feature>
<dbReference type="Pfam" id="PF00307">
    <property type="entry name" value="CH"/>
    <property type="match status" value="2"/>
</dbReference>
<dbReference type="Gene3D" id="1.10.418.10">
    <property type="entry name" value="Calponin-like domain"/>
    <property type="match status" value="2"/>
</dbReference>
<dbReference type="EMBL" id="CBTN010000063">
    <property type="protein sequence ID" value="CDH58980.1"/>
    <property type="molecule type" value="Genomic_DNA"/>
</dbReference>
<dbReference type="Gene3D" id="3.30.920.20">
    <property type="entry name" value="Gas2-like domain"/>
    <property type="match status" value="1"/>
</dbReference>
<feature type="region of interest" description="Disordered" evidence="5">
    <location>
        <begin position="1"/>
        <end position="23"/>
    </location>
</feature>
<feature type="compositionally biased region" description="Low complexity" evidence="5">
    <location>
        <begin position="378"/>
        <end position="390"/>
    </location>
</feature>
<sequence length="2914" mass="332215">MQLTISNSIARMTPSPSRGLVKSSSSHRSLVFHSEEWTARNLSSDYQEIQIRTLTAWVNAQLGEQAIIDMRKDLQDGRHLLRLLATVEDDDDDAPKPEKGRMRIHQLSNVAQALSFLSKRHDDVPDIGNEAIVNGDLKRTLALLFYIMTKYQFQPILDDPSLKHDPTTDPLLDHQHIKPSPSSSSMSLHIKHHHQQQHLLPSTLKPSRSSNSIHHTMASSSALTEAKAALLRWVRIQLDDYTPHILGTIQDFSRSWRSGLAFCLLIHCHDPDLVPTLFDTYLYTTIALSHEFTKEQWHDMLSLAFDTAAQQMHVPRYLEPEDLTEVDYPHEPSVMMYITEYYRVMSAAQSNESENQKALRVAKRRACIHQLLESMQIPTTTTSSSTPSSSLPHQEENHHDDVAMEEDKDNILIEEYKQRIDTIQQDAHISPAKTLQAIVALDTLADDIKKHGGYDHLDNIVTLTRERLKRLEKEWEDHHHNGGGCHEKTLPVQQEMNRIRHMVEQNPYAGMHPLDGKDDDIKSYEQFVAELASSISTFNATFWDTLDQDLITMQLKQQHDSLLSTLDTQTKRAQWFKRGVSFGNITRAVSEQLDIVQSIMNDSSNSHSVTDDAIQDLEKRVDVARTAIHAIHDEYADDLDNDPRSMEHMNALETTYRTIRDWVDEVRSWFIEAERIRAWIDQRIETLEQRNEKHKDVDPLGECLTLSDDTIEGLDKEHEQLRTEVERFDADDMARLRAHVKNLTLNRSDSDLTPADTSTIEITLTTLNMLNRLMQMLHTRSVFVDMLVLRLKWEHLFADAVKWIAQTDDEMTQFLRRRSRWMDDQQEDQEEEEEGENDDSIEHVVKTLVTLERKIADFDQHDYSHVLDAYQEMEDLHQPSSPIPQYLETRQENFEKAFEDLMKRAAYCRKVVEQRLAVMEVVSQYRLIRDQGEQLRKTLSSMGDKYVQEDQERLAEDIDDFKEKSAQLISHFAARVPYPQVDEMATAAIGAGDAQDNQAVNEAIRSAISTYGMALALTAEGLDQLLAARQDTLSLHQRSREAYDKMTRLTAWMHERMRILGRVDLNNPITQQKLLDDESEVARLEKERETTALRLDQMEHEDLASVLRQVQQLEDDIDRANAVSIDRGSLVSCIEDLERAHRELQQMLTSRGQTLDMIKQRAAWQAQWIKTNHHILTVARKTWDLCIKKARYDPRREDPDKPSYAGDSEHAQALQTLQDRVTEIEDRHMGLLRTVDEGNAQLVEIETKLSDLRHLLHYTSELMTQRAIVTEFLLRAQDAHREGDKLKDAIVKATRRIQHDDGFQGRVDAFKSEVKRIWDECVVPWPTYQGGPLLRALQPAESSSNYAAQVKAQVKALLDARMEELYALQTSIENVMNEYNEMHRTNALVKEYDAEAEALQQWLDQQAAALRAQHVDVAAEEGNFIVSDITQLEQKHAELTHAVGTFEQNQVRELHDKVIGLENILMTEPARQRLGQVMHTLEQLKLALADHVITMEAAAARLAWQEKLHAGKQEMDSLTESLRRFTANKNMWMTQPDFGHDHLQQLETQWNALMEQKHMLMETTLPAIETSYEIFVSYFPKLARPMATPDHLEAMMESLHRAITRLEETLGARAKELELMRDRVDLADQLQASLAWLHTHRQELEALIEEHIKWKPEGWDEDVEKLQEQKDTMHTEFVEHCEETALGLRKTLDDLCESAASHGTVVVSDSFKKQMQQLDIAQDAIRNHFDFGTALLIQTRAVCAFMVQATDLETQADSIRDDLASTHSPSSSGYQSQQQHEDWAMAFMDRLYELKNGIDHMPSISYPSSNDETNNDVIRDWVDTRTRRLYGLHASLEQLLESKEGISRKKIVLQAYLKEAETCRNWIDERMQGLVFNNADDNDDVAKLRKAIQHVEGVQAAMTAHGNVWETTQTAYAKCRDPEPSIQEQHTSLEKAWMALDTKTCEYKQSLLAALEPAEIRQGIAQLKAAYDTLQDAITHADIATVSDEQMTQWQKDMDTYESVDYANLLKAVKNDDDDIRAQLDTVAEQAVAVRAMMTTLYDAVNASRLQRTHAENAMVVQTRLQKVRAFMQQTDHVQHLALEYDDCRDAYGDLQAYHAFIGGQEVSDEIKHAVDQVQARVDEEWALLESAKNELAAREARAEKWAKQHEALEALATQLETIGLDAKARKPVENIMSALRDLDMSSNEDKEAHVFMQRHKEVTKQAEGLMSKIKALEMESRRGPVLASIKDQVSGIQATIDQHVTTLEKEQNALEWNKDIIKRARTHKRTVDAQRTVHAECNEEVTTGGLYQQCQQLVNEYGMDHKEVDVIVQPLAAALDAWQALIQQEDALSNIAQMYTKHNQQASAFQDTLATISTAVPVGMHDDEDEEEQEDNDESGLQETMDHLVQFAKDITTAACTTSSDDKRYTCIQEAIEQCMSDLQKQYDQVKASMDERRARRAERRQKREADAKVAELIRHAESLKTRVEALEWKDNTITSIEQQEFRELEDQVAQLLKQAKKHPRASACMKDLEEVMKQRREQLASQSNWTELMNMLDQLEEQASLLSTAVEDAAPHHASIVNNKFSKSDLQSLLKVLVGAYKQHEPTMTHLVRRAKAEAGDRTPPERMKQVLMRCNKVRASAAARERELQMCISQLDHEFFTKLAMAKSKPKRRKNPAPSTTPVSMSRRSSSQGSSSNNANRATPSLRPSKTPSRTRYVADPKNELDMELGRIVNENPYRVKVKMVPGEVGKYWFGEVNPRLVYCRILPSKLVMVRVGGGWVELSKFLFDHNLTEGTPRNPTTTTAEESSLAAAAAASSSTTLSHTSSSESSGGSLSSNFHHHPSVSAARCVSPSGRISIRGGGTTSASTSEHLLSVTRSSTSSSASRRSKTPRGGYVDGDKYIRVDEAGNQVMVKMTKAEDGAKMPIGKRR</sequence>
<feature type="compositionally biased region" description="Low complexity" evidence="5">
    <location>
        <begin position="2858"/>
        <end position="2869"/>
    </location>
</feature>
<comment type="caution">
    <text evidence="8">The sequence shown here is derived from an EMBL/GenBank/DDBJ whole genome shotgun (WGS) entry which is preliminary data.</text>
</comment>
<dbReference type="Proteomes" id="UP000027586">
    <property type="component" value="Unassembled WGS sequence"/>
</dbReference>
<dbReference type="SUPFAM" id="SSF47576">
    <property type="entry name" value="Calponin-homology domain, CH-domain"/>
    <property type="match status" value="1"/>
</dbReference>
<evidence type="ECO:0000256" key="4">
    <source>
        <dbReference type="SAM" id="Coils"/>
    </source>
</evidence>
<evidence type="ECO:0008006" key="10">
    <source>
        <dbReference type="Google" id="ProtNLM"/>
    </source>
</evidence>
<keyword evidence="2" id="KW-0963">Cytoplasm</keyword>
<evidence type="ECO:0000256" key="1">
    <source>
        <dbReference type="ARBA" id="ARBA00004245"/>
    </source>
</evidence>
<dbReference type="VEuPathDB" id="FungiDB:LCOR_09824.1"/>
<evidence type="ECO:0000256" key="3">
    <source>
        <dbReference type="ARBA" id="ARBA00023212"/>
    </source>
</evidence>
<gene>
    <name evidence="8" type="ORF">LCOR_09824.1</name>
</gene>
<feature type="region of interest" description="Disordered" evidence="5">
    <location>
        <begin position="822"/>
        <end position="841"/>
    </location>
</feature>
<feature type="domain" description="GAR" evidence="7">
    <location>
        <begin position="2703"/>
        <end position="2777"/>
    </location>
</feature>
<feature type="region of interest" description="Disordered" evidence="5">
    <location>
        <begin position="376"/>
        <end position="402"/>
    </location>
</feature>
<keyword evidence="3" id="KW-0206">Cytoskeleton</keyword>
<evidence type="ECO:0000259" key="7">
    <source>
        <dbReference type="PROSITE" id="PS51460"/>
    </source>
</evidence>
<evidence type="ECO:0000256" key="2">
    <source>
        <dbReference type="ARBA" id="ARBA00022490"/>
    </source>
</evidence>
<evidence type="ECO:0000259" key="6">
    <source>
        <dbReference type="PROSITE" id="PS50021"/>
    </source>
</evidence>
<feature type="compositionally biased region" description="Acidic residues" evidence="5">
    <location>
        <begin position="824"/>
        <end position="839"/>
    </location>
</feature>